<evidence type="ECO:0000313" key="1">
    <source>
        <dbReference type="EMBL" id="CAD7092569.1"/>
    </source>
</evidence>
<dbReference type="InParanoid" id="A0A7R8Z0M5"/>
<organism evidence="1 2">
    <name type="scientific">Hermetia illucens</name>
    <name type="common">Black soldier fly</name>
    <dbReference type="NCBI Taxonomy" id="343691"/>
    <lineage>
        <taxon>Eukaryota</taxon>
        <taxon>Metazoa</taxon>
        <taxon>Ecdysozoa</taxon>
        <taxon>Arthropoda</taxon>
        <taxon>Hexapoda</taxon>
        <taxon>Insecta</taxon>
        <taxon>Pterygota</taxon>
        <taxon>Neoptera</taxon>
        <taxon>Endopterygota</taxon>
        <taxon>Diptera</taxon>
        <taxon>Brachycera</taxon>
        <taxon>Stratiomyomorpha</taxon>
        <taxon>Stratiomyidae</taxon>
        <taxon>Hermetiinae</taxon>
        <taxon>Hermetia</taxon>
    </lineage>
</organism>
<evidence type="ECO:0000313" key="2">
    <source>
        <dbReference type="Proteomes" id="UP000594454"/>
    </source>
</evidence>
<dbReference type="Proteomes" id="UP000594454">
    <property type="component" value="Chromosome 6"/>
</dbReference>
<gene>
    <name evidence="1" type="ORF">HERILL_LOCUS14921</name>
</gene>
<dbReference type="OrthoDB" id="8041422at2759"/>
<name>A0A7R8Z0M5_HERIL</name>
<dbReference type="AlphaFoldDB" id="A0A7R8Z0M5"/>
<dbReference type="EMBL" id="LR899014">
    <property type="protein sequence ID" value="CAD7092569.1"/>
    <property type="molecule type" value="Genomic_DNA"/>
</dbReference>
<proteinExistence type="predicted"/>
<reference evidence="1 2" key="1">
    <citation type="submission" date="2020-11" db="EMBL/GenBank/DDBJ databases">
        <authorList>
            <person name="Wallbank WR R."/>
            <person name="Pardo Diaz C."/>
            <person name="Kozak K."/>
            <person name="Martin S."/>
            <person name="Jiggins C."/>
            <person name="Moest M."/>
            <person name="Warren A I."/>
            <person name="Generalovic N T."/>
            <person name="Byers J.R.P. K."/>
            <person name="Montejo-Kovacevich G."/>
            <person name="Yen C E."/>
        </authorList>
    </citation>
    <scope>NUCLEOTIDE SEQUENCE [LARGE SCALE GENOMIC DNA]</scope>
</reference>
<accession>A0A7R8Z0M5</accession>
<keyword evidence="2" id="KW-1185">Reference proteome</keyword>
<sequence length="119" mass="13790">MEQHLQNLQQRPQERETKIAQLAATVKELINTRNRGEQIANLAQAIQQLSMRNPAFDQKEKILKELRHMGNFNESGEVSINAFIIRTESYLNSINDSQIKREATRLIFYEKIHGDAKTP</sequence>
<protein>
    <submittedName>
        <fullName evidence="1">Uncharacterized protein</fullName>
    </submittedName>
</protein>